<feature type="transmembrane region" description="Helical" evidence="1">
    <location>
        <begin position="6"/>
        <end position="28"/>
    </location>
</feature>
<sequence length="356" mass="38411">MRLKQADLMAGIFVLGGAFLIVTIFVIVRGQLGLYDRYHAFFSNVAGLRSGAVVVYEGYTVGSVDSIEPISSDKGMRFRINLDITSGWHIPQDSVAEISAISLLSANAIQIKAGSGERLPVGSEIASMDAVNVMAEISRTADKLTMIAQSSLAPLLDTVRDILDSEGREALKGMTGLTSQISQQAPEIMTNMQQASQNIANVASASNSASITRTLDNMERTSQVTLGISQRTNRIVSDMNMARINAALAHFEQASAALQSTLEIANRAVRNIENITDNQNATHITSVLDDISETVATMNEIVSTSSHTSKVIQDISLASSDRVESFLLRMENVSLNLEEMTARIRDNPSLLIMGSQ</sequence>
<dbReference type="OrthoDB" id="6193911at2"/>
<dbReference type="RefSeq" id="WP_013047402.1">
    <property type="nucleotide sequence ID" value="NC_014010.1"/>
</dbReference>
<dbReference type="InterPro" id="IPR003399">
    <property type="entry name" value="Mce/MlaD"/>
</dbReference>
<dbReference type="PANTHER" id="PTHR33371:SF4">
    <property type="entry name" value="INTERMEMBRANE PHOSPHOLIPID TRANSPORT SYSTEM BINDING PROTEIN MLAD"/>
    <property type="match status" value="1"/>
</dbReference>
<dbReference type="STRING" id="488538.SAR116_2533"/>
<dbReference type="eggNOG" id="COG1463">
    <property type="taxonomic scope" value="Bacteria"/>
</dbReference>
<protein>
    <submittedName>
        <fullName evidence="3">ABC-type transport system</fullName>
    </submittedName>
</protein>
<keyword evidence="1" id="KW-0812">Transmembrane</keyword>
<dbReference type="PANTHER" id="PTHR33371">
    <property type="entry name" value="INTERMEMBRANE PHOSPHOLIPID TRANSPORT SYSTEM BINDING PROTEIN MLAD-RELATED"/>
    <property type="match status" value="1"/>
</dbReference>
<dbReference type="Proteomes" id="UP000007460">
    <property type="component" value="Chromosome"/>
</dbReference>
<evidence type="ECO:0000313" key="4">
    <source>
        <dbReference type="Proteomes" id="UP000007460"/>
    </source>
</evidence>
<dbReference type="Pfam" id="PF02470">
    <property type="entry name" value="MlaD"/>
    <property type="match status" value="1"/>
</dbReference>
<keyword evidence="1" id="KW-1133">Transmembrane helix</keyword>
<reference evidence="3 4" key="1">
    <citation type="journal article" date="2010" name="J. Bacteriol.">
        <title>Complete genome sequence of "Candidatus Puniceispirillum marinum" IMCC1322, a representative of the SAR116 clade in the Alphaproteobacteria.</title>
        <authorList>
            <person name="Oh H.M."/>
            <person name="Kwon K.K."/>
            <person name="Kang I."/>
            <person name="Kang S.G."/>
            <person name="Lee J.H."/>
            <person name="Kim S.J."/>
            <person name="Cho J.C."/>
        </authorList>
    </citation>
    <scope>NUCLEOTIDE SEQUENCE [LARGE SCALE GENOMIC DNA]</scope>
    <source>
        <strain evidence="3 4">IMCC1322</strain>
    </source>
</reference>
<keyword evidence="1" id="KW-0472">Membrane</keyword>
<organism evidence="3 4">
    <name type="scientific">Puniceispirillum marinum (strain IMCC1322)</name>
    <dbReference type="NCBI Taxonomy" id="488538"/>
    <lineage>
        <taxon>Bacteria</taxon>
        <taxon>Pseudomonadati</taxon>
        <taxon>Pseudomonadota</taxon>
        <taxon>Alphaproteobacteria</taxon>
        <taxon>Candidatus Puniceispirillales</taxon>
        <taxon>Candidatus Puniceispirillaceae</taxon>
        <taxon>Candidatus Puniceispirillum</taxon>
    </lineage>
</organism>
<evidence type="ECO:0000313" key="3">
    <source>
        <dbReference type="EMBL" id="ADE40776.1"/>
    </source>
</evidence>
<evidence type="ECO:0000256" key="1">
    <source>
        <dbReference type="SAM" id="Phobius"/>
    </source>
</evidence>
<gene>
    <name evidence="3" type="ordered locus">SAR116_2533</name>
</gene>
<keyword evidence="4" id="KW-1185">Reference proteome</keyword>
<dbReference type="AlphaFoldDB" id="D5BR40"/>
<dbReference type="HOGENOM" id="CLU_833667_0_0_5"/>
<accession>D5BR40</accession>
<dbReference type="InterPro" id="IPR052336">
    <property type="entry name" value="MlaD_Phospholipid_Transporter"/>
</dbReference>
<evidence type="ECO:0000259" key="2">
    <source>
        <dbReference type="Pfam" id="PF02470"/>
    </source>
</evidence>
<proteinExistence type="predicted"/>
<dbReference type="KEGG" id="apb:SAR116_2533"/>
<dbReference type="EMBL" id="CP001751">
    <property type="protein sequence ID" value="ADE40776.1"/>
    <property type="molecule type" value="Genomic_DNA"/>
</dbReference>
<feature type="domain" description="Mce/MlaD" evidence="2">
    <location>
        <begin position="37"/>
        <end position="114"/>
    </location>
</feature>
<name>D5BR40_PUNMI</name>